<dbReference type="CDD" id="cd00093">
    <property type="entry name" value="HTH_XRE"/>
    <property type="match status" value="1"/>
</dbReference>
<dbReference type="InterPro" id="IPR001387">
    <property type="entry name" value="Cro/C1-type_HTH"/>
</dbReference>
<dbReference type="Gene3D" id="1.10.260.40">
    <property type="entry name" value="lambda repressor-like DNA-binding domains"/>
    <property type="match status" value="1"/>
</dbReference>
<dbReference type="Proteomes" id="UP000289856">
    <property type="component" value="Chromosome"/>
</dbReference>
<proteinExistence type="predicted"/>
<protein>
    <recommendedName>
        <fullName evidence="1">HTH cro/C1-type domain-containing protein</fullName>
    </recommendedName>
</protein>
<evidence type="ECO:0000259" key="1">
    <source>
        <dbReference type="PROSITE" id="PS50943"/>
    </source>
</evidence>
<feature type="domain" description="HTH cro/C1-type" evidence="1">
    <location>
        <begin position="4"/>
        <end position="40"/>
    </location>
</feature>
<dbReference type="GO" id="GO:0003677">
    <property type="term" value="F:DNA binding"/>
    <property type="evidence" value="ECO:0007669"/>
    <property type="project" value="InterPro"/>
</dbReference>
<dbReference type="InterPro" id="IPR010982">
    <property type="entry name" value="Lambda_DNA-bd_dom_sf"/>
</dbReference>
<accession>A0A3T1DCS9</accession>
<dbReference type="SUPFAM" id="SSF47413">
    <property type="entry name" value="lambda repressor-like DNA-binding domains"/>
    <property type="match status" value="1"/>
</dbReference>
<evidence type="ECO:0000313" key="3">
    <source>
        <dbReference type="Proteomes" id="UP000289856"/>
    </source>
</evidence>
<dbReference type="OrthoDB" id="2003870at2"/>
<organism evidence="2 3">
    <name type="scientific">Cohnella abietis</name>
    <dbReference type="NCBI Taxonomy" id="2507935"/>
    <lineage>
        <taxon>Bacteria</taxon>
        <taxon>Bacillati</taxon>
        <taxon>Bacillota</taxon>
        <taxon>Bacilli</taxon>
        <taxon>Bacillales</taxon>
        <taxon>Paenibacillaceae</taxon>
        <taxon>Cohnella</taxon>
    </lineage>
</organism>
<gene>
    <name evidence="2" type="ORF">KCTCHS21_53600</name>
</gene>
<dbReference type="KEGG" id="cohn:KCTCHS21_53600"/>
<evidence type="ECO:0000313" key="2">
    <source>
        <dbReference type="EMBL" id="BBI35961.1"/>
    </source>
</evidence>
<name>A0A3T1DCS9_9BACL</name>
<dbReference type="Pfam" id="PF12844">
    <property type="entry name" value="HTH_19"/>
    <property type="match status" value="1"/>
</dbReference>
<dbReference type="PROSITE" id="PS50943">
    <property type="entry name" value="HTH_CROC1"/>
    <property type="match status" value="1"/>
</dbReference>
<dbReference type="EMBL" id="AP019400">
    <property type="protein sequence ID" value="BBI35961.1"/>
    <property type="molecule type" value="Genomic_DNA"/>
</dbReference>
<reference evidence="2 3" key="1">
    <citation type="submission" date="2019-01" db="EMBL/GenBank/DDBJ databases">
        <title>Complete genome sequence of Cohnella hallensis HS21 isolated from Korean fir (Abies koreana) rhizospheric soil.</title>
        <authorList>
            <person name="Jiang L."/>
            <person name="Kang S.W."/>
            <person name="Kim S."/>
            <person name="Jung J."/>
            <person name="Kim C.Y."/>
            <person name="Kim D.H."/>
            <person name="Kim S.W."/>
            <person name="Lee J."/>
        </authorList>
    </citation>
    <scope>NUCLEOTIDE SEQUENCE [LARGE SCALE GENOMIC DNA]</scope>
    <source>
        <strain evidence="2 3">HS21</strain>
    </source>
</reference>
<dbReference type="RefSeq" id="WP_130615067.1">
    <property type="nucleotide sequence ID" value="NZ_AP019400.1"/>
</dbReference>
<sequence>METIGISQGRLGEIEQDKTKPAADTLIQLRKQFNIDLNWLLHIK</sequence>
<keyword evidence="3" id="KW-1185">Reference proteome</keyword>
<dbReference type="AlphaFoldDB" id="A0A3T1DCS9"/>